<dbReference type="AlphaFoldDB" id="A0A2I0W2U4"/>
<dbReference type="PANTHER" id="PTHR34956:SF1">
    <property type="entry name" value="DUF4005 DOMAIN-CONTAINING PROTEIN"/>
    <property type="match status" value="1"/>
</dbReference>
<accession>A0A2I0W2U4</accession>
<keyword evidence="3" id="KW-1185">Reference proteome</keyword>
<proteinExistence type="predicted"/>
<dbReference type="PANTHER" id="PTHR34956">
    <property type="entry name" value="OS05G0397300 PROTEIN"/>
    <property type="match status" value="1"/>
</dbReference>
<organism evidence="2 3">
    <name type="scientific">Dendrobium catenatum</name>
    <dbReference type="NCBI Taxonomy" id="906689"/>
    <lineage>
        <taxon>Eukaryota</taxon>
        <taxon>Viridiplantae</taxon>
        <taxon>Streptophyta</taxon>
        <taxon>Embryophyta</taxon>
        <taxon>Tracheophyta</taxon>
        <taxon>Spermatophyta</taxon>
        <taxon>Magnoliopsida</taxon>
        <taxon>Liliopsida</taxon>
        <taxon>Asparagales</taxon>
        <taxon>Orchidaceae</taxon>
        <taxon>Epidendroideae</taxon>
        <taxon>Malaxideae</taxon>
        <taxon>Dendrobiinae</taxon>
        <taxon>Dendrobium</taxon>
    </lineage>
</organism>
<dbReference type="Proteomes" id="UP000233837">
    <property type="component" value="Unassembled WGS sequence"/>
</dbReference>
<sequence length="119" mass="13720">MERNASEEDNESFYREIEERIIRLISDDDEEEEQKRKNGAPPLSINGERPQLFPMSGSLVDASHYGTFDTGMRPWQSPFVCENCQRRAWLAHELEKVRRSALATGRKGTGVFIPRYVST</sequence>
<evidence type="ECO:0000256" key="1">
    <source>
        <dbReference type="SAM" id="MobiDB-lite"/>
    </source>
</evidence>
<reference evidence="2 3" key="1">
    <citation type="journal article" date="2016" name="Sci. Rep.">
        <title>The Dendrobium catenatum Lindl. genome sequence provides insights into polysaccharide synthase, floral development and adaptive evolution.</title>
        <authorList>
            <person name="Zhang G.Q."/>
            <person name="Xu Q."/>
            <person name="Bian C."/>
            <person name="Tsai W.C."/>
            <person name="Yeh C.M."/>
            <person name="Liu K.W."/>
            <person name="Yoshida K."/>
            <person name="Zhang L.S."/>
            <person name="Chang S.B."/>
            <person name="Chen F."/>
            <person name="Shi Y."/>
            <person name="Su Y.Y."/>
            <person name="Zhang Y.Q."/>
            <person name="Chen L.J."/>
            <person name="Yin Y."/>
            <person name="Lin M."/>
            <person name="Huang H."/>
            <person name="Deng H."/>
            <person name="Wang Z.W."/>
            <person name="Zhu S.L."/>
            <person name="Zhao X."/>
            <person name="Deng C."/>
            <person name="Niu S.C."/>
            <person name="Huang J."/>
            <person name="Wang M."/>
            <person name="Liu G.H."/>
            <person name="Yang H.J."/>
            <person name="Xiao X.J."/>
            <person name="Hsiao Y.Y."/>
            <person name="Wu W.L."/>
            <person name="Chen Y.Y."/>
            <person name="Mitsuda N."/>
            <person name="Ohme-Takagi M."/>
            <person name="Luo Y.B."/>
            <person name="Van de Peer Y."/>
            <person name="Liu Z.J."/>
        </authorList>
    </citation>
    <scope>NUCLEOTIDE SEQUENCE [LARGE SCALE GENOMIC DNA]</scope>
    <source>
        <tissue evidence="2">The whole plant</tissue>
    </source>
</reference>
<gene>
    <name evidence="2" type="ORF">MA16_Dca014949</name>
</gene>
<protein>
    <submittedName>
        <fullName evidence="2">Uncharacterized protein</fullName>
    </submittedName>
</protein>
<evidence type="ECO:0000313" key="3">
    <source>
        <dbReference type="Proteomes" id="UP000233837"/>
    </source>
</evidence>
<feature type="region of interest" description="Disordered" evidence="1">
    <location>
        <begin position="25"/>
        <end position="51"/>
    </location>
</feature>
<dbReference type="EMBL" id="KZ502969">
    <property type="protein sequence ID" value="PKU69990.1"/>
    <property type="molecule type" value="Genomic_DNA"/>
</dbReference>
<reference evidence="2 3" key="2">
    <citation type="journal article" date="2017" name="Nature">
        <title>The Apostasia genome and the evolution of orchids.</title>
        <authorList>
            <person name="Zhang G.Q."/>
            <person name="Liu K.W."/>
            <person name="Li Z."/>
            <person name="Lohaus R."/>
            <person name="Hsiao Y.Y."/>
            <person name="Niu S.C."/>
            <person name="Wang J.Y."/>
            <person name="Lin Y.C."/>
            <person name="Xu Q."/>
            <person name="Chen L.J."/>
            <person name="Yoshida K."/>
            <person name="Fujiwara S."/>
            <person name="Wang Z.W."/>
            <person name="Zhang Y.Q."/>
            <person name="Mitsuda N."/>
            <person name="Wang M."/>
            <person name="Liu G.H."/>
            <person name="Pecoraro L."/>
            <person name="Huang H.X."/>
            <person name="Xiao X.J."/>
            <person name="Lin M."/>
            <person name="Wu X.Y."/>
            <person name="Wu W.L."/>
            <person name="Chen Y.Y."/>
            <person name="Chang S.B."/>
            <person name="Sakamoto S."/>
            <person name="Ohme-Takagi M."/>
            <person name="Yagi M."/>
            <person name="Zeng S.J."/>
            <person name="Shen C.Y."/>
            <person name="Yeh C.M."/>
            <person name="Luo Y.B."/>
            <person name="Tsai W.C."/>
            <person name="Van de Peer Y."/>
            <person name="Liu Z.J."/>
        </authorList>
    </citation>
    <scope>NUCLEOTIDE SEQUENCE [LARGE SCALE GENOMIC DNA]</scope>
    <source>
        <tissue evidence="2">The whole plant</tissue>
    </source>
</reference>
<evidence type="ECO:0000313" key="2">
    <source>
        <dbReference type="EMBL" id="PKU69990.1"/>
    </source>
</evidence>
<name>A0A2I0W2U4_9ASPA</name>